<dbReference type="Proteomes" id="UP000887569">
    <property type="component" value="Unplaced"/>
</dbReference>
<keyword evidence="1" id="KW-1185">Reference proteome</keyword>
<organism evidence="1 2">
    <name type="scientific">Parascaris univalens</name>
    <name type="common">Nematode worm</name>
    <dbReference type="NCBI Taxonomy" id="6257"/>
    <lineage>
        <taxon>Eukaryota</taxon>
        <taxon>Metazoa</taxon>
        <taxon>Ecdysozoa</taxon>
        <taxon>Nematoda</taxon>
        <taxon>Chromadorea</taxon>
        <taxon>Rhabditida</taxon>
        <taxon>Spirurina</taxon>
        <taxon>Ascaridomorpha</taxon>
        <taxon>Ascaridoidea</taxon>
        <taxon>Ascarididae</taxon>
        <taxon>Parascaris</taxon>
    </lineage>
</organism>
<reference evidence="2" key="1">
    <citation type="submission" date="2022-11" db="UniProtKB">
        <authorList>
            <consortium name="WormBaseParasite"/>
        </authorList>
    </citation>
    <scope>IDENTIFICATION</scope>
</reference>
<evidence type="ECO:0000313" key="2">
    <source>
        <dbReference type="WBParaSite" id="PgR005X_g173_t01"/>
    </source>
</evidence>
<dbReference type="AlphaFoldDB" id="A0A915AD78"/>
<name>A0A915AD78_PARUN</name>
<evidence type="ECO:0000313" key="1">
    <source>
        <dbReference type="Proteomes" id="UP000887569"/>
    </source>
</evidence>
<protein>
    <submittedName>
        <fullName evidence="2">Uncharacterized protein</fullName>
    </submittedName>
</protein>
<accession>A0A915AD78</accession>
<proteinExistence type="predicted"/>
<sequence length="100" mass="11492">MRYPRTGLYWRKVKTALCMEISHGTTEDATISEDDQVPRERSAGKEGVWAAKCRSEEMTIAKVAQRDEAYNVEALDRKQLRKQLLRCSLSEEEEINETVG</sequence>
<dbReference type="WBParaSite" id="PgR005X_g173_t01">
    <property type="protein sequence ID" value="PgR005X_g173_t01"/>
    <property type="gene ID" value="PgR005X_g173"/>
</dbReference>